<name>A0ABD3N870_9STRA</name>
<evidence type="ECO:0000313" key="4">
    <source>
        <dbReference type="Proteomes" id="UP001530293"/>
    </source>
</evidence>
<dbReference type="Proteomes" id="UP001530293">
    <property type="component" value="Unassembled WGS sequence"/>
</dbReference>
<dbReference type="CDD" id="cd10527">
    <property type="entry name" value="SET_LSMT"/>
    <property type="match status" value="1"/>
</dbReference>
<evidence type="ECO:0008006" key="5">
    <source>
        <dbReference type="Google" id="ProtNLM"/>
    </source>
</evidence>
<dbReference type="InterPro" id="IPR046341">
    <property type="entry name" value="SET_dom_sf"/>
</dbReference>
<comment type="caution">
    <text evidence="3">The sequence shown here is derived from an EMBL/GenBank/DDBJ whole genome shotgun (WGS) entry which is preliminary data.</text>
</comment>
<protein>
    <recommendedName>
        <fullName evidence="5">SET domain-containing protein</fullName>
    </recommendedName>
</protein>
<dbReference type="PANTHER" id="PTHR13271:SF137">
    <property type="entry name" value="SET DOMAIN-CONTAINING PROTEIN"/>
    <property type="match status" value="1"/>
</dbReference>
<reference evidence="3 4" key="1">
    <citation type="submission" date="2024-10" db="EMBL/GenBank/DDBJ databases">
        <title>Updated reference genomes for cyclostephanoid diatoms.</title>
        <authorList>
            <person name="Roberts W.R."/>
            <person name="Alverson A.J."/>
        </authorList>
    </citation>
    <scope>NUCLEOTIDE SEQUENCE [LARGE SCALE GENOMIC DNA]</scope>
    <source>
        <strain evidence="3 4">AJA232-27</strain>
    </source>
</reference>
<dbReference type="Gene3D" id="3.90.1410.10">
    <property type="entry name" value="set domain protein methyltransferase, domain 1"/>
    <property type="match status" value="1"/>
</dbReference>
<organism evidence="3 4">
    <name type="scientific">Discostella pseudostelligera</name>
    <dbReference type="NCBI Taxonomy" id="259834"/>
    <lineage>
        <taxon>Eukaryota</taxon>
        <taxon>Sar</taxon>
        <taxon>Stramenopiles</taxon>
        <taxon>Ochrophyta</taxon>
        <taxon>Bacillariophyta</taxon>
        <taxon>Coscinodiscophyceae</taxon>
        <taxon>Thalassiosirophycidae</taxon>
        <taxon>Stephanodiscales</taxon>
        <taxon>Stephanodiscaceae</taxon>
        <taxon>Discostella</taxon>
    </lineage>
</organism>
<dbReference type="AlphaFoldDB" id="A0ABD3N870"/>
<gene>
    <name evidence="3" type="ORF">ACHAWU_009659</name>
</gene>
<sequence length="500" mass="57157">MIHQYRHPIYSLKRRQLPLMLPLSLLLAVRAVSAFYTPVGASRKTHHQHVHVPSPSALSPPTRVRTATTRTTSPCTTLYSQTTDNNLIDISEYASRDTDYLQQWAYNCGVQTDPGFQFTSDDGGYDIYAMTQTDIPAGSCILYVPSNMFLTSYNARQEFGQMEESEKLIGSLAGSDQFPLFYLFLKILVEYERGVNSDWYPWLNSLPRIFNSGAAMTPSCYDCLPPLAAKFCMEERVRYINCKQALKFVDIVSEETKKDEELLKWVFNVVETRCLEAGDGGGERIIIPMADMFNHGSSGHEVEISYDEEGSCVVYTTTDVPAGSPLRRSYGDYYLTNPSATFARYGFIDETCPSTFCKIMDIIPSTELRNIGLSFSRMLFYKDTGEVSEEVYDVLLYQILSEHSNRQAQEEFYNACITGDAELKNAYHQQYLPETIAKLKAHVDKFILELDELYKKASMKNLDENTRLPLIVMHNEFVRETFMRVKEQIDPLYEELTAYR</sequence>
<dbReference type="EMBL" id="JALLBG020000036">
    <property type="protein sequence ID" value="KAL3770752.1"/>
    <property type="molecule type" value="Genomic_DNA"/>
</dbReference>
<feature type="signal peptide" evidence="2">
    <location>
        <begin position="1"/>
        <end position="34"/>
    </location>
</feature>
<feature type="region of interest" description="Disordered" evidence="1">
    <location>
        <begin position="46"/>
        <end position="71"/>
    </location>
</feature>
<keyword evidence="4" id="KW-1185">Reference proteome</keyword>
<keyword evidence="2" id="KW-0732">Signal</keyword>
<dbReference type="PANTHER" id="PTHR13271">
    <property type="entry name" value="UNCHARACTERIZED PUTATIVE METHYLTRANSFERASE"/>
    <property type="match status" value="1"/>
</dbReference>
<accession>A0ABD3N870</accession>
<feature type="chain" id="PRO_5044892662" description="SET domain-containing protein" evidence="2">
    <location>
        <begin position="35"/>
        <end position="500"/>
    </location>
</feature>
<feature type="compositionally biased region" description="Low complexity" evidence="1">
    <location>
        <begin position="60"/>
        <end position="71"/>
    </location>
</feature>
<evidence type="ECO:0000313" key="3">
    <source>
        <dbReference type="EMBL" id="KAL3770752.1"/>
    </source>
</evidence>
<dbReference type="SUPFAM" id="SSF82199">
    <property type="entry name" value="SET domain"/>
    <property type="match status" value="1"/>
</dbReference>
<evidence type="ECO:0000256" key="1">
    <source>
        <dbReference type="SAM" id="MobiDB-lite"/>
    </source>
</evidence>
<evidence type="ECO:0000256" key="2">
    <source>
        <dbReference type="SAM" id="SignalP"/>
    </source>
</evidence>
<proteinExistence type="predicted"/>
<dbReference type="InterPro" id="IPR050600">
    <property type="entry name" value="SETD3_SETD6_MTase"/>
</dbReference>